<keyword evidence="5" id="KW-0411">Iron-sulfur</keyword>
<evidence type="ECO:0000256" key="1">
    <source>
        <dbReference type="ARBA" id="ARBA00001974"/>
    </source>
</evidence>
<evidence type="ECO:0000256" key="3">
    <source>
        <dbReference type="ARBA" id="ARBA00023002"/>
    </source>
</evidence>
<keyword evidence="8" id="KW-1185">Reference proteome</keyword>
<dbReference type="Gene3D" id="3.30.70.20">
    <property type="match status" value="1"/>
</dbReference>
<dbReference type="InterPro" id="IPR007516">
    <property type="entry name" value="Co_F420_Hydgase/DH_bsu_N"/>
</dbReference>
<dbReference type="AlphaFoldDB" id="G7WR68"/>
<evidence type="ECO:0000313" key="8">
    <source>
        <dbReference type="Proteomes" id="UP000005877"/>
    </source>
</evidence>
<dbReference type="SUPFAM" id="SSF54862">
    <property type="entry name" value="4Fe-4S ferredoxins"/>
    <property type="match status" value="1"/>
</dbReference>
<dbReference type="Proteomes" id="UP000005877">
    <property type="component" value="Chromosome"/>
</dbReference>
<dbReference type="STRING" id="1110509.Mhar_2015"/>
<dbReference type="PATRIC" id="fig|1110509.7.peg.2236"/>
<dbReference type="InterPro" id="IPR045220">
    <property type="entry name" value="FRHB/FDHB/HCAR-like"/>
</dbReference>
<gene>
    <name evidence="7" type="ordered locus">Mhar_2015</name>
</gene>
<dbReference type="InterPro" id="IPR007525">
    <property type="entry name" value="FrhB_FdhB_C"/>
</dbReference>
<keyword evidence="2" id="KW-0479">Metal-binding</keyword>
<evidence type="ECO:0000313" key="7">
    <source>
        <dbReference type="EMBL" id="AET65371.1"/>
    </source>
</evidence>
<proteinExistence type="predicted"/>
<dbReference type="GO" id="GO:0051536">
    <property type="term" value="F:iron-sulfur cluster binding"/>
    <property type="evidence" value="ECO:0007669"/>
    <property type="project" value="UniProtKB-KW"/>
</dbReference>
<keyword evidence="4" id="KW-0408">Iron</keyword>
<dbReference type="InterPro" id="IPR017900">
    <property type="entry name" value="4Fe4S_Fe_S_CS"/>
</dbReference>
<dbReference type="GO" id="GO:0046872">
    <property type="term" value="F:metal ion binding"/>
    <property type="evidence" value="ECO:0007669"/>
    <property type="project" value="UniProtKB-KW"/>
</dbReference>
<dbReference type="PANTHER" id="PTHR31332">
    <property type="entry name" value="7-HYDROXYMETHYL CHLOROPHYLL A REDUCTASE, CHLOROPLASTIC"/>
    <property type="match status" value="1"/>
</dbReference>
<evidence type="ECO:0000256" key="5">
    <source>
        <dbReference type="ARBA" id="ARBA00023014"/>
    </source>
</evidence>
<feature type="domain" description="4Fe-4S ferredoxin-type" evidence="6">
    <location>
        <begin position="36"/>
        <end position="69"/>
    </location>
</feature>
<name>G7WR68_METH6</name>
<dbReference type="GeneID" id="12511188"/>
<evidence type="ECO:0000259" key="6">
    <source>
        <dbReference type="PROSITE" id="PS51379"/>
    </source>
</evidence>
<dbReference type="PANTHER" id="PTHR31332:SF6">
    <property type="entry name" value="FORMATE DEHYDROGENASE SUBUNIT BETA"/>
    <property type="match status" value="1"/>
</dbReference>
<accession>G7WR68</accession>
<dbReference type="InterPro" id="IPR017896">
    <property type="entry name" value="4Fe4S_Fe-S-bd"/>
</dbReference>
<dbReference type="Pfam" id="PF04432">
    <property type="entry name" value="FrhB_FdhB_C"/>
    <property type="match status" value="1"/>
</dbReference>
<reference evidence="7 8" key="1">
    <citation type="journal article" date="2012" name="PLoS ONE">
        <title>The genome characteristics and predicted function of methyl-group oxidation pathway in the obligate aceticlastic methanogens, Methanosaeta spp.</title>
        <authorList>
            <person name="Zhu J."/>
            <person name="Zheng H."/>
            <person name="Ai G."/>
            <person name="Zhang G."/>
            <person name="Liu D."/>
            <person name="Liu X."/>
            <person name="Dong X."/>
        </authorList>
    </citation>
    <scope>NUCLEOTIDE SEQUENCE [LARGE SCALE GENOMIC DNA]</scope>
    <source>
        <strain evidence="7 8">6Ac</strain>
    </source>
</reference>
<dbReference type="HOGENOM" id="CLU_037958_3_0_2"/>
<dbReference type="PROSITE" id="PS00198">
    <property type="entry name" value="4FE4S_FER_1"/>
    <property type="match status" value="1"/>
</dbReference>
<dbReference type="EMBL" id="CP003117">
    <property type="protein sequence ID" value="AET65371.1"/>
    <property type="molecule type" value="Genomic_DNA"/>
</dbReference>
<feature type="domain" description="4Fe-4S ferredoxin-type" evidence="6">
    <location>
        <begin position="6"/>
        <end position="35"/>
    </location>
</feature>
<organism evidence="7 8">
    <name type="scientific">Methanothrix harundinacea (strain 6Ac)</name>
    <name type="common">Methanosaeta harundinacea</name>
    <dbReference type="NCBI Taxonomy" id="1110509"/>
    <lineage>
        <taxon>Archaea</taxon>
        <taxon>Methanobacteriati</taxon>
        <taxon>Methanobacteriota</taxon>
        <taxon>Stenosarchaea group</taxon>
        <taxon>Methanomicrobia</taxon>
        <taxon>Methanotrichales</taxon>
        <taxon>Methanotrichaceae</taxon>
        <taxon>Methanothrix</taxon>
    </lineage>
</organism>
<dbReference type="Pfam" id="PF14697">
    <property type="entry name" value="Fer4_21"/>
    <property type="match status" value="1"/>
</dbReference>
<dbReference type="RefSeq" id="WP_014587547.1">
    <property type="nucleotide sequence ID" value="NC_017527.1"/>
</dbReference>
<dbReference type="Pfam" id="PF04422">
    <property type="entry name" value="FrhB_FdhB_N"/>
    <property type="match status" value="1"/>
</dbReference>
<keyword evidence="3" id="KW-0560">Oxidoreductase</keyword>
<dbReference type="GO" id="GO:0052592">
    <property type="term" value="F:oxidoreductase activity, acting on CH or CH2 groups, with an iron-sulfur protein as acceptor"/>
    <property type="evidence" value="ECO:0007669"/>
    <property type="project" value="TreeGrafter"/>
</dbReference>
<dbReference type="KEGG" id="mhi:Mhar_2015"/>
<evidence type="ECO:0000256" key="2">
    <source>
        <dbReference type="ARBA" id="ARBA00022723"/>
    </source>
</evidence>
<comment type="cofactor">
    <cofactor evidence="1">
        <name>FAD</name>
        <dbReference type="ChEBI" id="CHEBI:57692"/>
    </cofactor>
</comment>
<sequence>MKKNIVTEVVDHELCIGCGLCAALCPEEALEMTWNRYGEYNPLEIEPCTRGCGLCLKVCPFADHEEDEGTIGEALYGSVPWIGHRPEVGYHLATFVGHADEHRSAGASGGMATWLLERLLAEGIVDHVVCVAPTGDPERLFSFSVFDDPPAVRAGAGSAYCPVEMSGAIRQILENPGRYAVTGLPCYIKAIRLAQKKDPKLSARVVVTVGLVCGQLKSRPFTEYIASLAGLVGEVKGVRYRGKSQEQPATNYHYAFTSTAGDERKIFWNDGIAEAWTNRWFTPRACNYCDDVFAECADVTFMDAWLPDYSKDYRGTNLVVVRSPLIEDLIRRGVRDGGLLAGPVPVEDVIQSQAAVVEIKRRHLAHRLYLDLEMGRVVLRKRVCPAREKSPSLRREIALKDRMRRSSRAFWAESEDPDAGRLREAMVPDLKRLSRGRKMARIMALPIRTVIYVRGHFRGKHHE</sequence>
<evidence type="ECO:0000256" key="4">
    <source>
        <dbReference type="ARBA" id="ARBA00023004"/>
    </source>
</evidence>
<dbReference type="PROSITE" id="PS51379">
    <property type="entry name" value="4FE4S_FER_2"/>
    <property type="match status" value="2"/>
</dbReference>
<protein>
    <submittedName>
        <fullName evidence="7">4Fe-4S ferredoxin, iron-sulfur binding domain protein</fullName>
    </submittedName>
</protein>
<dbReference type="OrthoDB" id="38261at2157"/>